<keyword evidence="10" id="KW-0418">Kinase</keyword>
<organism evidence="10 11">
    <name type="scientific">Camelus dromedarius</name>
    <name type="common">Dromedary</name>
    <name type="synonym">Arabian camel</name>
    <dbReference type="NCBI Taxonomy" id="9838"/>
    <lineage>
        <taxon>Eukaryota</taxon>
        <taxon>Metazoa</taxon>
        <taxon>Chordata</taxon>
        <taxon>Craniata</taxon>
        <taxon>Vertebrata</taxon>
        <taxon>Euteleostomi</taxon>
        <taxon>Mammalia</taxon>
        <taxon>Eutheria</taxon>
        <taxon>Laurasiatheria</taxon>
        <taxon>Artiodactyla</taxon>
        <taxon>Tylopoda</taxon>
        <taxon>Camelidae</taxon>
        <taxon>Camelus</taxon>
    </lineage>
</organism>
<dbReference type="PROSITE" id="PS50137">
    <property type="entry name" value="DS_RBD"/>
    <property type="match status" value="3"/>
</dbReference>
<dbReference type="InterPro" id="IPR044465">
    <property type="entry name" value="PRKRA_DSRM_1"/>
</dbReference>
<dbReference type="GO" id="GO:0048471">
    <property type="term" value="C:perinuclear region of cytoplasm"/>
    <property type="evidence" value="ECO:0007669"/>
    <property type="project" value="UniProtKB-SubCell"/>
</dbReference>
<dbReference type="AlphaFoldDB" id="A0A5N4E4R4"/>
<accession>A0A5N4E4R4</accession>
<evidence type="ECO:0000256" key="7">
    <source>
        <dbReference type="PROSITE-ProRule" id="PRU00266"/>
    </source>
</evidence>
<dbReference type="PANTHER" id="PTHR46205">
    <property type="entry name" value="LOQUACIOUS, ISOFORM B"/>
    <property type="match status" value="1"/>
</dbReference>
<feature type="domain" description="DRBM" evidence="9">
    <location>
        <begin position="34"/>
        <end position="130"/>
    </location>
</feature>
<dbReference type="InterPro" id="IPR051247">
    <property type="entry name" value="RLC_Component"/>
</dbReference>
<evidence type="ECO:0000256" key="2">
    <source>
        <dbReference type="ARBA" id="ARBA00005856"/>
    </source>
</evidence>
<evidence type="ECO:0000256" key="8">
    <source>
        <dbReference type="SAM" id="MobiDB-lite"/>
    </source>
</evidence>
<dbReference type="Pfam" id="PF00035">
    <property type="entry name" value="dsrm"/>
    <property type="match status" value="3"/>
</dbReference>
<keyword evidence="11" id="KW-1185">Reference proteome</keyword>
<dbReference type="InterPro" id="IPR014720">
    <property type="entry name" value="dsRBD_dom"/>
</dbReference>
<dbReference type="CDD" id="cd19892">
    <property type="entry name" value="DSRM_PRKRA_rpt3"/>
    <property type="match status" value="1"/>
</dbReference>
<keyword evidence="4" id="KW-0677">Repeat</keyword>
<feature type="region of interest" description="Disordered" evidence="8">
    <location>
        <begin position="1"/>
        <end position="20"/>
    </location>
</feature>
<keyword evidence="10" id="KW-0808">Transferase</keyword>
<dbReference type="EMBL" id="JWIN03000005">
    <property type="protein sequence ID" value="KAB1278453.1"/>
    <property type="molecule type" value="Genomic_DNA"/>
</dbReference>
<reference evidence="10 11" key="1">
    <citation type="journal article" date="2019" name="Mol. Ecol. Resour.">
        <title>Improving Illumina assemblies with Hi-C and long reads: an example with the North African dromedary.</title>
        <authorList>
            <person name="Elbers J.P."/>
            <person name="Rogers M.F."/>
            <person name="Perelman P.L."/>
            <person name="Proskuryakova A.A."/>
            <person name="Serdyukova N.A."/>
            <person name="Johnson W.E."/>
            <person name="Horin P."/>
            <person name="Corander J."/>
            <person name="Murphy D."/>
            <person name="Burger P.A."/>
        </authorList>
    </citation>
    <scope>NUCLEOTIDE SEQUENCE [LARGE SCALE GENOMIC DNA]</scope>
    <source>
        <strain evidence="10">Drom800</strain>
        <tissue evidence="10">Blood</tissue>
    </source>
</reference>
<evidence type="ECO:0000256" key="1">
    <source>
        <dbReference type="ARBA" id="ARBA00004556"/>
    </source>
</evidence>
<dbReference type="SMART" id="SM00358">
    <property type="entry name" value="DSRM"/>
    <property type="match status" value="3"/>
</dbReference>
<dbReference type="GO" id="GO:0070920">
    <property type="term" value="P:regulation of regulatory ncRNA processing"/>
    <property type="evidence" value="ECO:0007669"/>
    <property type="project" value="TreeGrafter"/>
</dbReference>
<dbReference type="CDD" id="cd19889">
    <property type="entry name" value="DSRM_PRKRA_rpt1"/>
    <property type="match status" value="1"/>
</dbReference>
<dbReference type="GO" id="GO:0003725">
    <property type="term" value="F:double-stranded RNA binding"/>
    <property type="evidence" value="ECO:0007669"/>
    <property type="project" value="TreeGrafter"/>
</dbReference>
<sequence>MSQSRHRAAAPPLEREDSGTFSLGKMITAKPGKTPIQVLHEYGMKTKNIPVYECERSDVQIHVPTFTFRVTVGDITCTGLYAKLTPMTMCVGSQDLHIKTYFFNLNSGEGTSKKLAKHRAAEAAINILKANASICFAVPDPLMPDPSKQPKNQLNPIGSLQELAIHHGWRLPEYTLSQEGGPAHKREYTTICRLESFMETGKGASKKQAKRNAAEKFLAKFSNISPENHISLTNVVGHSLGCTWHSLRNSPGEKINLLKRSLLSIPNTDYIQLLSEIAKEQGFSITYLDIEELSANGQYQCLAELSTSPITVCHGSGISCGNAQSDAAHNALQYLKIIAERK</sequence>
<dbReference type="InterPro" id="IPR044467">
    <property type="entry name" value="PRKRA_DSRM_3"/>
</dbReference>
<feature type="domain" description="DRBM" evidence="9">
    <location>
        <begin position="269"/>
        <end position="337"/>
    </location>
</feature>
<dbReference type="GO" id="GO:0016442">
    <property type="term" value="C:RISC complex"/>
    <property type="evidence" value="ECO:0007669"/>
    <property type="project" value="TreeGrafter"/>
</dbReference>
<evidence type="ECO:0000256" key="4">
    <source>
        <dbReference type="ARBA" id="ARBA00022737"/>
    </source>
</evidence>
<dbReference type="GO" id="GO:0030422">
    <property type="term" value="P:siRNA processing"/>
    <property type="evidence" value="ECO:0007669"/>
    <property type="project" value="TreeGrafter"/>
</dbReference>
<keyword evidence="5 7" id="KW-0694">RNA-binding</keyword>
<gene>
    <name evidence="10" type="ORF">Cadr_000007027</name>
</gene>
<dbReference type="GO" id="GO:0016301">
    <property type="term" value="F:kinase activity"/>
    <property type="evidence" value="ECO:0007669"/>
    <property type="project" value="UniProtKB-KW"/>
</dbReference>
<dbReference type="FunFam" id="3.30.160.20:FF:000018">
    <property type="entry name" value="RISC-loading complex subunit TARBP2 isoform X3"/>
    <property type="match status" value="1"/>
</dbReference>
<protein>
    <submittedName>
        <fullName evidence="10">Interferon-inducible double-stranded RNA-dependent protein kinase activator A</fullName>
    </submittedName>
</protein>
<comment type="caution">
    <text evidence="10">The sequence shown here is derived from an EMBL/GenBank/DDBJ whole genome shotgun (WGS) entry which is preliminary data.</text>
</comment>
<dbReference type="Proteomes" id="UP000299084">
    <property type="component" value="Unassembled WGS sequence"/>
</dbReference>
<dbReference type="GO" id="GO:0035197">
    <property type="term" value="F:siRNA binding"/>
    <property type="evidence" value="ECO:0007669"/>
    <property type="project" value="TreeGrafter"/>
</dbReference>
<dbReference type="FunFam" id="3.30.160.20:FF:000019">
    <property type="entry name" value="RISC-loading complex subunit TARBP2"/>
    <property type="match status" value="1"/>
</dbReference>
<evidence type="ECO:0000256" key="6">
    <source>
        <dbReference type="ARBA" id="ARBA00023158"/>
    </source>
</evidence>
<dbReference type="SUPFAM" id="SSF54768">
    <property type="entry name" value="dsRNA-binding domain-like"/>
    <property type="match status" value="3"/>
</dbReference>
<keyword evidence="3" id="KW-0963">Cytoplasm</keyword>
<evidence type="ECO:0000259" key="9">
    <source>
        <dbReference type="PROSITE" id="PS50137"/>
    </source>
</evidence>
<dbReference type="Gene3D" id="3.30.160.20">
    <property type="match status" value="3"/>
</dbReference>
<proteinExistence type="inferred from homology"/>
<dbReference type="CDD" id="cd19891">
    <property type="entry name" value="DSRM_PRKRA_rpt2"/>
    <property type="match status" value="1"/>
</dbReference>
<evidence type="ECO:0000256" key="3">
    <source>
        <dbReference type="ARBA" id="ARBA00022490"/>
    </source>
</evidence>
<evidence type="ECO:0000313" key="11">
    <source>
        <dbReference type="Proteomes" id="UP000299084"/>
    </source>
</evidence>
<keyword evidence="6" id="KW-0943">RNA-mediated gene silencing</keyword>
<evidence type="ECO:0000256" key="5">
    <source>
        <dbReference type="ARBA" id="ARBA00022884"/>
    </source>
</evidence>
<comment type="subcellular location">
    <subcellularLocation>
        <location evidence="1">Cytoplasm</location>
        <location evidence="1">Perinuclear region</location>
    </subcellularLocation>
</comment>
<dbReference type="PANTHER" id="PTHR46205:SF2">
    <property type="entry name" value="INTERFERON-INDUCIBLE DOUBLE-STRANDED RNA-DEPENDENT PROTEIN KINASE ACTIVATOR A"/>
    <property type="match status" value="1"/>
</dbReference>
<dbReference type="InterPro" id="IPR044466">
    <property type="entry name" value="PRKRA_DSRM_2"/>
</dbReference>
<feature type="domain" description="DRBM" evidence="9">
    <location>
        <begin position="155"/>
        <end position="223"/>
    </location>
</feature>
<name>A0A5N4E4R4_CAMDR</name>
<dbReference type="GO" id="GO:0070578">
    <property type="term" value="C:RISC-loading complex"/>
    <property type="evidence" value="ECO:0007669"/>
    <property type="project" value="TreeGrafter"/>
</dbReference>
<dbReference type="GO" id="GO:0005634">
    <property type="term" value="C:nucleus"/>
    <property type="evidence" value="ECO:0007669"/>
    <property type="project" value="TreeGrafter"/>
</dbReference>
<evidence type="ECO:0000313" key="10">
    <source>
        <dbReference type="EMBL" id="KAB1278453.1"/>
    </source>
</evidence>
<comment type="similarity">
    <text evidence="2">Belongs to the PRKRA family.</text>
</comment>